<feature type="compositionally biased region" description="Gly residues" evidence="1">
    <location>
        <begin position="375"/>
        <end position="389"/>
    </location>
</feature>
<dbReference type="Proteomes" id="UP000809789">
    <property type="component" value="Unassembled WGS sequence"/>
</dbReference>
<dbReference type="Pfam" id="PF11913">
    <property type="entry name" value="DUF3431"/>
    <property type="match status" value="1"/>
</dbReference>
<dbReference type="InterPro" id="IPR021838">
    <property type="entry name" value="DUF3431"/>
</dbReference>
<proteinExistence type="predicted"/>
<accession>A0A8K0PHM2</accession>
<dbReference type="AlphaFoldDB" id="A0A8K0PHM2"/>
<comment type="caution">
    <text evidence="2">The sequence shown here is derived from an EMBL/GenBank/DDBJ whole genome shotgun (WGS) entry which is preliminary data.</text>
</comment>
<name>A0A8K0PHM2_9PEZI</name>
<dbReference type="PANTHER" id="PTHR37490:SF3">
    <property type="entry name" value="DUF3431 DOMAIN CONTAINING PROTEIN"/>
    <property type="match status" value="1"/>
</dbReference>
<sequence>MLPLRNTFLAVGLISGILWMCTSISQHRYSIPLFNLSSSPTDKDMDVIGNNQVVFRNDTLTSTLVVPSLKAKYPAWLKQVTWMDKKIYTVDDPTSWLKVPENKGNEAMVYLTYIIDHYDKLNDVTVFSHPDRYQWHNDDPDYDALRILQRLNLTYVLQEGYANLRCAWLIGCQAEIWPRREAEAYEKYHKNDPDYELRTGDVFKEIWEELIPEMPVPETVGVACCAQFAVSAEAIRRRPREDYIRYRQWLLETEDDDDISGRIFEYLWHVIFGKTSVFCPIAGDCYCKLYGLCNLKCEDDDGCNEQYVFPKHIRMPEAWPQKDWDGKRREPGTIWWSNEKDKQSSKKWRDMRILWLPGYKSKHTGVQHQKRKGVPAGGKKAGGRGGRGR</sequence>
<feature type="region of interest" description="Disordered" evidence="1">
    <location>
        <begin position="361"/>
        <end position="389"/>
    </location>
</feature>
<reference evidence="2" key="1">
    <citation type="submission" date="2021-07" db="EMBL/GenBank/DDBJ databases">
        <title>Elsinoe batatas strain:CRI-CJ2 Genome sequencing and assembly.</title>
        <authorList>
            <person name="Huang L."/>
        </authorList>
    </citation>
    <scope>NUCLEOTIDE SEQUENCE</scope>
    <source>
        <strain evidence="2">CRI-CJ2</strain>
    </source>
</reference>
<protein>
    <submittedName>
        <fullName evidence="2">Uncharacterized protein</fullName>
    </submittedName>
</protein>
<dbReference type="OrthoDB" id="426718at2759"/>
<feature type="compositionally biased region" description="Basic residues" evidence="1">
    <location>
        <begin position="361"/>
        <end position="373"/>
    </location>
</feature>
<evidence type="ECO:0000313" key="3">
    <source>
        <dbReference type="Proteomes" id="UP000809789"/>
    </source>
</evidence>
<keyword evidence="3" id="KW-1185">Reference proteome</keyword>
<evidence type="ECO:0000313" key="2">
    <source>
        <dbReference type="EMBL" id="KAG8628682.1"/>
    </source>
</evidence>
<dbReference type="EMBL" id="JAESVG020000003">
    <property type="protein sequence ID" value="KAG8628682.1"/>
    <property type="molecule type" value="Genomic_DNA"/>
</dbReference>
<organism evidence="2 3">
    <name type="scientific">Elsinoe batatas</name>
    <dbReference type="NCBI Taxonomy" id="2601811"/>
    <lineage>
        <taxon>Eukaryota</taxon>
        <taxon>Fungi</taxon>
        <taxon>Dikarya</taxon>
        <taxon>Ascomycota</taxon>
        <taxon>Pezizomycotina</taxon>
        <taxon>Dothideomycetes</taxon>
        <taxon>Dothideomycetidae</taxon>
        <taxon>Myriangiales</taxon>
        <taxon>Elsinoaceae</taxon>
        <taxon>Elsinoe</taxon>
    </lineage>
</organism>
<gene>
    <name evidence="2" type="ORF">KVT40_002547</name>
</gene>
<dbReference type="PANTHER" id="PTHR37490">
    <property type="entry name" value="EXPRESSED PROTEIN"/>
    <property type="match status" value="1"/>
</dbReference>
<evidence type="ECO:0000256" key="1">
    <source>
        <dbReference type="SAM" id="MobiDB-lite"/>
    </source>
</evidence>